<dbReference type="InterPro" id="IPR009297">
    <property type="entry name" value="DUF952"/>
</dbReference>
<dbReference type="Pfam" id="PF06108">
    <property type="entry name" value="DUF952"/>
    <property type="match status" value="1"/>
</dbReference>
<name>W7J1N8_9PSEU</name>
<dbReference type="Proteomes" id="UP000019277">
    <property type="component" value="Unassembled WGS sequence"/>
</dbReference>
<dbReference type="OrthoDB" id="5638018at2"/>
<dbReference type="RefSeq" id="WP_035280512.1">
    <property type="nucleotide sequence ID" value="NZ_AYXG01000069.1"/>
</dbReference>
<dbReference type="EMBL" id="AYXG01000069">
    <property type="protein sequence ID" value="EWC62856.1"/>
    <property type="molecule type" value="Genomic_DNA"/>
</dbReference>
<protein>
    <submittedName>
        <fullName evidence="1">Glutathione S-transferase domain protein</fullName>
    </submittedName>
</protein>
<reference evidence="1 2" key="1">
    <citation type="journal article" date="2014" name="Genome Announc.">
        <title>Draft Genome Sequence of the Antitrypanosomally Active Sponge-Associated Bacterium Actinokineospora sp. Strain EG49.</title>
        <authorList>
            <person name="Harjes J."/>
            <person name="Ryu T."/>
            <person name="Abdelmohsen U.R."/>
            <person name="Moitinho-Silva L."/>
            <person name="Horn H."/>
            <person name="Ravasi T."/>
            <person name="Hentschel U."/>
        </authorList>
    </citation>
    <scope>NUCLEOTIDE SEQUENCE [LARGE SCALE GENOMIC DNA]</scope>
    <source>
        <strain evidence="1 2">EG49</strain>
    </source>
</reference>
<dbReference type="eggNOG" id="COG3502">
    <property type="taxonomic scope" value="Bacteria"/>
</dbReference>
<proteinExistence type="predicted"/>
<dbReference type="SUPFAM" id="SSF56399">
    <property type="entry name" value="ADP-ribosylation"/>
    <property type="match status" value="1"/>
</dbReference>
<organism evidence="1 2">
    <name type="scientific">Actinokineospora spheciospongiae</name>
    <dbReference type="NCBI Taxonomy" id="909613"/>
    <lineage>
        <taxon>Bacteria</taxon>
        <taxon>Bacillati</taxon>
        <taxon>Actinomycetota</taxon>
        <taxon>Actinomycetes</taxon>
        <taxon>Pseudonocardiales</taxon>
        <taxon>Pseudonocardiaceae</taxon>
        <taxon>Actinokineospora</taxon>
    </lineage>
</organism>
<dbReference type="Gene3D" id="3.20.170.20">
    <property type="entry name" value="Protein of unknown function DUF952"/>
    <property type="match status" value="1"/>
</dbReference>
<keyword evidence="1" id="KW-0808">Transferase</keyword>
<evidence type="ECO:0000313" key="2">
    <source>
        <dbReference type="Proteomes" id="UP000019277"/>
    </source>
</evidence>
<gene>
    <name evidence="1" type="ORF">UO65_1804</name>
</gene>
<evidence type="ECO:0000313" key="1">
    <source>
        <dbReference type="EMBL" id="EWC62856.1"/>
    </source>
</evidence>
<accession>W7J1N8</accession>
<dbReference type="PANTHER" id="PTHR34129">
    <property type="entry name" value="BLR1139 PROTEIN"/>
    <property type="match status" value="1"/>
</dbReference>
<dbReference type="GO" id="GO:0016740">
    <property type="term" value="F:transferase activity"/>
    <property type="evidence" value="ECO:0007669"/>
    <property type="project" value="UniProtKB-KW"/>
</dbReference>
<dbReference type="PANTHER" id="PTHR34129:SF1">
    <property type="entry name" value="DUF952 DOMAIN-CONTAINING PROTEIN"/>
    <property type="match status" value="1"/>
</dbReference>
<dbReference type="STRING" id="909613.UO65_1804"/>
<sequence length="111" mass="11821">MIVYITARADWPAAEIEPDPAVGFVHCSDPGSVLVPARRLFAGRDDLLLLEIDPALIGAPVRWEVGSPPEPGGPWFPHVYGPIPASAVVGVHEFPPGPDGEFELPASLAHR</sequence>
<keyword evidence="2" id="KW-1185">Reference proteome</keyword>
<dbReference type="AlphaFoldDB" id="W7J1N8"/>
<comment type="caution">
    <text evidence="1">The sequence shown here is derived from an EMBL/GenBank/DDBJ whole genome shotgun (WGS) entry which is preliminary data.</text>
</comment>
<dbReference type="PATRIC" id="fig|909613.9.peg.1814"/>